<comment type="caution">
    <text evidence="1">The sequence shown here is derived from an EMBL/GenBank/DDBJ whole genome shotgun (WGS) entry which is preliminary data.</text>
</comment>
<name>A0A4R2NLA1_9FLAO</name>
<dbReference type="EMBL" id="SLXM01000012">
    <property type="protein sequence ID" value="TCP22389.1"/>
    <property type="molecule type" value="Genomic_DNA"/>
</dbReference>
<sequence>MKKKKEISKSVGKIVSKETTKKIGSTAHSVSDFILEYKKPLLMAGGIFLGWYIIRSTRKGIEKAFEDKSEQVTINLPINTQNTTITKTQSQQFAQQLLDASNQMEPLWGTDEETVKKVFLQLKTAEDFKLVYEAFGYKNYNGWNSPPVGIFRYLDTYEPRDLVYWLKSEIKPSDGEVYDIVKARIESAGWVF</sequence>
<dbReference type="AlphaFoldDB" id="A0A4R2NLA1"/>
<dbReference type="RefSeq" id="WP_132795899.1">
    <property type="nucleotide sequence ID" value="NZ_SLXM01000012.1"/>
</dbReference>
<evidence type="ECO:0000313" key="1">
    <source>
        <dbReference type="EMBL" id="TCP22389.1"/>
    </source>
</evidence>
<keyword evidence="2" id="KW-1185">Reference proteome</keyword>
<evidence type="ECO:0000313" key="2">
    <source>
        <dbReference type="Proteomes" id="UP000294564"/>
    </source>
</evidence>
<proteinExistence type="predicted"/>
<gene>
    <name evidence="1" type="ORF">EV195_11238</name>
</gene>
<protein>
    <submittedName>
        <fullName evidence="1">Uncharacterized protein</fullName>
    </submittedName>
</protein>
<dbReference type="OrthoDB" id="1453997at2"/>
<dbReference type="Proteomes" id="UP000294564">
    <property type="component" value="Unassembled WGS sequence"/>
</dbReference>
<organism evidence="1 2">
    <name type="scientific">Tenacibaculum skagerrakense</name>
    <dbReference type="NCBI Taxonomy" id="186571"/>
    <lineage>
        <taxon>Bacteria</taxon>
        <taxon>Pseudomonadati</taxon>
        <taxon>Bacteroidota</taxon>
        <taxon>Flavobacteriia</taxon>
        <taxon>Flavobacteriales</taxon>
        <taxon>Flavobacteriaceae</taxon>
        <taxon>Tenacibaculum</taxon>
    </lineage>
</organism>
<reference evidence="1 2" key="1">
    <citation type="submission" date="2019-03" db="EMBL/GenBank/DDBJ databases">
        <title>Genomic Encyclopedia of Type Strains, Phase IV (KMG-IV): sequencing the most valuable type-strain genomes for metagenomic binning, comparative biology and taxonomic classification.</title>
        <authorList>
            <person name="Goeker M."/>
        </authorList>
    </citation>
    <scope>NUCLEOTIDE SEQUENCE [LARGE SCALE GENOMIC DNA]</scope>
    <source>
        <strain evidence="1 2">DSM 14836</strain>
    </source>
</reference>
<accession>A0A4R2NLA1</accession>